<gene>
    <name evidence="1" type="ORF">J3359_08430</name>
</gene>
<dbReference type="InterPro" id="IPR036388">
    <property type="entry name" value="WH-like_DNA-bd_sf"/>
</dbReference>
<reference evidence="1 2" key="1">
    <citation type="submission" date="2021-03" db="EMBL/GenBank/DDBJ databases">
        <title>Complete genome of Polaribacter_sp.SM13.</title>
        <authorList>
            <person name="Jeong S.W."/>
            <person name="Bae J.W."/>
        </authorList>
    </citation>
    <scope>NUCLEOTIDE SEQUENCE [LARGE SCALE GENOMIC DNA]</scope>
    <source>
        <strain evidence="1 2">SM13</strain>
    </source>
</reference>
<sequence length="140" mass="16178">MNTAQKSIGAWVKITNDVFTNLTRTTKDYGSFNRLEWQFLNYLKENERTTETAIIDFLSFFTKENEIKTLIEHFENKGLISSVNSDYQITRKGKMAYSEVLKIQEEIKVAAMKGINDEAYETTISTLSQMIVNLKPYSPN</sequence>
<dbReference type="InterPro" id="IPR036390">
    <property type="entry name" value="WH_DNA-bd_sf"/>
</dbReference>
<evidence type="ECO:0000313" key="1">
    <source>
        <dbReference type="EMBL" id="QTE24272.1"/>
    </source>
</evidence>
<dbReference type="SUPFAM" id="SSF46785">
    <property type="entry name" value="Winged helix' DNA-binding domain"/>
    <property type="match status" value="1"/>
</dbReference>
<dbReference type="Gene3D" id="1.10.10.10">
    <property type="entry name" value="Winged helix-like DNA-binding domain superfamily/Winged helix DNA-binding domain"/>
    <property type="match status" value="1"/>
</dbReference>
<keyword evidence="2" id="KW-1185">Reference proteome</keyword>
<accession>A0A975H894</accession>
<dbReference type="Proteomes" id="UP000663920">
    <property type="component" value="Chromosome"/>
</dbReference>
<protein>
    <recommendedName>
        <fullName evidence="3">MarR family transcriptional regulator</fullName>
    </recommendedName>
</protein>
<evidence type="ECO:0008006" key="3">
    <source>
        <dbReference type="Google" id="ProtNLM"/>
    </source>
</evidence>
<dbReference type="RefSeq" id="WP_208080244.1">
    <property type="nucleotide sequence ID" value="NZ_CP071869.1"/>
</dbReference>
<name>A0A975H894_9FLAO</name>
<dbReference type="AlphaFoldDB" id="A0A975H894"/>
<dbReference type="EMBL" id="CP071869">
    <property type="protein sequence ID" value="QTE24272.1"/>
    <property type="molecule type" value="Genomic_DNA"/>
</dbReference>
<proteinExistence type="predicted"/>
<evidence type="ECO:0000313" key="2">
    <source>
        <dbReference type="Proteomes" id="UP000663920"/>
    </source>
</evidence>
<dbReference type="KEGG" id="pcea:J3359_08430"/>
<organism evidence="1 2">
    <name type="scientific">Polaribacter cellanae</name>
    <dbReference type="NCBI Taxonomy" id="2818493"/>
    <lineage>
        <taxon>Bacteria</taxon>
        <taxon>Pseudomonadati</taxon>
        <taxon>Bacteroidota</taxon>
        <taxon>Flavobacteriia</taxon>
        <taxon>Flavobacteriales</taxon>
        <taxon>Flavobacteriaceae</taxon>
    </lineage>
</organism>